<dbReference type="FunFam" id="1.10.510.10:FF:000275">
    <property type="entry name" value="SRSF protein kinase 2 isoform X3"/>
    <property type="match status" value="1"/>
</dbReference>
<evidence type="ECO:0000256" key="4">
    <source>
        <dbReference type="ARBA" id="ARBA00022741"/>
    </source>
</evidence>
<dbReference type="SUPFAM" id="SSF56112">
    <property type="entry name" value="Protein kinase-like (PK-like)"/>
    <property type="match status" value="1"/>
</dbReference>
<evidence type="ECO:0000256" key="7">
    <source>
        <dbReference type="ARBA" id="ARBA00047899"/>
    </source>
</evidence>
<feature type="coiled-coil region" evidence="9">
    <location>
        <begin position="417"/>
        <end position="462"/>
    </location>
</feature>
<dbReference type="InterPro" id="IPR008271">
    <property type="entry name" value="Ser/Thr_kinase_AS"/>
</dbReference>
<dbReference type="GO" id="GO:0005737">
    <property type="term" value="C:cytoplasm"/>
    <property type="evidence" value="ECO:0007669"/>
    <property type="project" value="TreeGrafter"/>
</dbReference>
<comment type="catalytic activity">
    <reaction evidence="8">
        <text>L-seryl-[protein] + ATP = O-phospho-L-seryl-[protein] + ADP + H(+)</text>
        <dbReference type="Rhea" id="RHEA:17989"/>
        <dbReference type="Rhea" id="RHEA-COMP:9863"/>
        <dbReference type="Rhea" id="RHEA-COMP:11604"/>
        <dbReference type="ChEBI" id="CHEBI:15378"/>
        <dbReference type="ChEBI" id="CHEBI:29999"/>
        <dbReference type="ChEBI" id="CHEBI:30616"/>
        <dbReference type="ChEBI" id="CHEBI:83421"/>
        <dbReference type="ChEBI" id="CHEBI:456216"/>
        <dbReference type="EC" id="2.7.11.1"/>
    </reaction>
</comment>
<dbReference type="InterPro" id="IPR000719">
    <property type="entry name" value="Prot_kinase_dom"/>
</dbReference>
<dbReference type="PANTHER" id="PTHR47634:SF9">
    <property type="entry name" value="PROTEIN KINASE DOMAIN-CONTAINING PROTEIN-RELATED"/>
    <property type="match status" value="1"/>
</dbReference>
<dbReference type="PROSITE" id="PS00108">
    <property type="entry name" value="PROTEIN_KINASE_ST"/>
    <property type="match status" value="1"/>
</dbReference>
<evidence type="ECO:0000256" key="5">
    <source>
        <dbReference type="ARBA" id="ARBA00022777"/>
    </source>
</evidence>
<feature type="region of interest" description="Disordered" evidence="10">
    <location>
        <begin position="1"/>
        <end position="42"/>
    </location>
</feature>
<dbReference type="STRING" id="126957.T1IZJ3"/>
<dbReference type="FunFam" id="1.10.510.10:FF:000642">
    <property type="entry name" value="Serine/threonine-protein kinase srpk2"/>
    <property type="match status" value="1"/>
</dbReference>
<dbReference type="InterPro" id="IPR011009">
    <property type="entry name" value="Kinase-like_dom_sf"/>
</dbReference>
<dbReference type="EMBL" id="AFFK01020457">
    <property type="status" value="NOT_ANNOTATED_CDS"/>
    <property type="molecule type" value="Genomic_DNA"/>
</dbReference>
<evidence type="ECO:0000256" key="2">
    <source>
        <dbReference type="ARBA" id="ARBA00022527"/>
    </source>
</evidence>
<dbReference type="GO" id="GO:0005524">
    <property type="term" value="F:ATP binding"/>
    <property type="evidence" value="ECO:0007669"/>
    <property type="project" value="UniProtKB-KW"/>
</dbReference>
<dbReference type="EnsemblMetazoa" id="SMAR006668-RA">
    <property type="protein sequence ID" value="SMAR006668-PA"/>
    <property type="gene ID" value="SMAR006668"/>
</dbReference>
<dbReference type="GO" id="GO:0050684">
    <property type="term" value="P:regulation of mRNA processing"/>
    <property type="evidence" value="ECO:0007669"/>
    <property type="project" value="TreeGrafter"/>
</dbReference>
<reference evidence="12" key="2">
    <citation type="submission" date="2015-02" db="UniProtKB">
        <authorList>
            <consortium name="EnsemblMetazoa"/>
        </authorList>
    </citation>
    <scope>IDENTIFICATION</scope>
</reference>
<keyword evidence="9" id="KW-0175">Coiled coil</keyword>
<evidence type="ECO:0000256" key="10">
    <source>
        <dbReference type="SAM" id="MobiDB-lite"/>
    </source>
</evidence>
<keyword evidence="6" id="KW-0067">ATP-binding</keyword>
<dbReference type="eggNOG" id="KOG1290">
    <property type="taxonomic scope" value="Eukaryota"/>
</dbReference>
<evidence type="ECO:0000256" key="6">
    <source>
        <dbReference type="ARBA" id="ARBA00022840"/>
    </source>
</evidence>
<evidence type="ECO:0000313" key="12">
    <source>
        <dbReference type="EnsemblMetazoa" id="SMAR006668-PA"/>
    </source>
</evidence>
<reference evidence="13" key="1">
    <citation type="submission" date="2011-05" db="EMBL/GenBank/DDBJ databases">
        <authorList>
            <person name="Richards S.R."/>
            <person name="Qu J."/>
            <person name="Jiang H."/>
            <person name="Jhangiani S.N."/>
            <person name="Agravi P."/>
            <person name="Goodspeed R."/>
            <person name="Gross S."/>
            <person name="Mandapat C."/>
            <person name="Jackson L."/>
            <person name="Mathew T."/>
            <person name="Pu L."/>
            <person name="Thornton R."/>
            <person name="Saada N."/>
            <person name="Wilczek-Boney K.B."/>
            <person name="Lee S."/>
            <person name="Kovar C."/>
            <person name="Wu Y."/>
            <person name="Scherer S.E."/>
            <person name="Worley K.C."/>
            <person name="Muzny D.M."/>
            <person name="Gibbs R."/>
        </authorList>
    </citation>
    <scope>NUCLEOTIDE SEQUENCE</scope>
    <source>
        <strain evidence="13">Brora</strain>
    </source>
</reference>
<feature type="compositionally biased region" description="Low complexity" evidence="10">
    <location>
        <begin position="558"/>
        <end position="575"/>
    </location>
</feature>
<keyword evidence="3" id="KW-0808">Transferase</keyword>
<feature type="compositionally biased region" description="Basic and acidic residues" evidence="10">
    <location>
        <begin position="76"/>
        <end position="100"/>
    </location>
</feature>
<feature type="region of interest" description="Disordered" evidence="10">
    <location>
        <begin position="60"/>
        <end position="100"/>
    </location>
</feature>
<proteinExistence type="predicted"/>
<dbReference type="GO" id="GO:0000245">
    <property type="term" value="P:spliceosomal complex assembly"/>
    <property type="evidence" value="ECO:0007669"/>
    <property type="project" value="TreeGrafter"/>
</dbReference>
<evidence type="ECO:0000259" key="11">
    <source>
        <dbReference type="PROSITE" id="PS50011"/>
    </source>
</evidence>
<feature type="compositionally biased region" description="Polar residues" evidence="10">
    <location>
        <begin position="475"/>
        <end position="498"/>
    </location>
</feature>
<dbReference type="AlphaFoldDB" id="T1IZJ3"/>
<name>T1IZJ3_STRMM</name>
<accession>T1IZJ3</accession>
<dbReference type="HOGENOM" id="CLU_000288_81_9_1"/>
<evidence type="ECO:0000256" key="3">
    <source>
        <dbReference type="ARBA" id="ARBA00022679"/>
    </source>
</evidence>
<keyword evidence="13" id="KW-1185">Reference proteome</keyword>
<dbReference type="PANTHER" id="PTHR47634">
    <property type="entry name" value="PROTEIN KINASE DOMAIN-CONTAINING PROTEIN-RELATED"/>
    <property type="match status" value="1"/>
</dbReference>
<feature type="compositionally biased region" description="Polar residues" evidence="10">
    <location>
        <begin position="514"/>
        <end position="523"/>
    </location>
</feature>
<dbReference type="GO" id="GO:0005634">
    <property type="term" value="C:nucleus"/>
    <property type="evidence" value="ECO:0007669"/>
    <property type="project" value="TreeGrafter"/>
</dbReference>
<organism evidence="12 13">
    <name type="scientific">Strigamia maritima</name>
    <name type="common">European centipede</name>
    <name type="synonym">Geophilus maritimus</name>
    <dbReference type="NCBI Taxonomy" id="126957"/>
    <lineage>
        <taxon>Eukaryota</taxon>
        <taxon>Metazoa</taxon>
        <taxon>Ecdysozoa</taxon>
        <taxon>Arthropoda</taxon>
        <taxon>Myriapoda</taxon>
        <taxon>Chilopoda</taxon>
        <taxon>Pleurostigmophora</taxon>
        <taxon>Geophilomorpha</taxon>
        <taxon>Linotaeniidae</taxon>
        <taxon>Strigamia</taxon>
    </lineage>
</organism>
<feature type="domain" description="Protein kinase" evidence="11">
    <location>
        <begin position="191"/>
        <end position="763"/>
    </location>
</feature>
<dbReference type="FunFam" id="3.30.200.20:FF:000770">
    <property type="entry name" value="SRSF protein kinase 2"/>
    <property type="match status" value="1"/>
</dbReference>
<keyword evidence="5" id="KW-0418">Kinase</keyword>
<dbReference type="Proteomes" id="UP000014500">
    <property type="component" value="Unassembled WGS sequence"/>
</dbReference>
<keyword evidence="4" id="KW-0547">Nucleotide-binding</keyword>
<feature type="region of interest" description="Disordered" evidence="10">
    <location>
        <begin position="145"/>
        <end position="170"/>
    </location>
</feature>
<dbReference type="PhylomeDB" id="T1IZJ3"/>
<dbReference type="Gene3D" id="3.30.200.20">
    <property type="entry name" value="Phosphorylase Kinase, domain 1"/>
    <property type="match status" value="2"/>
</dbReference>
<evidence type="ECO:0000313" key="13">
    <source>
        <dbReference type="Proteomes" id="UP000014500"/>
    </source>
</evidence>
<dbReference type="SMART" id="SM00220">
    <property type="entry name" value="S_TKc"/>
    <property type="match status" value="1"/>
</dbReference>
<dbReference type="GO" id="GO:0004674">
    <property type="term" value="F:protein serine/threonine kinase activity"/>
    <property type="evidence" value="ECO:0007669"/>
    <property type="project" value="UniProtKB-KW"/>
</dbReference>
<comment type="catalytic activity">
    <reaction evidence="7">
        <text>L-threonyl-[protein] + ATP = O-phospho-L-threonyl-[protein] + ADP + H(+)</text>
        <dbReference type="Rhea" id="RHEA:46608"/>
        <dbReference type="Rhea" id="RHEA-COMP:11060"/>
        <dbReference type="Rhea" id="RHEA-COMP:11605"/>
        <dbReference type="ChEBI" id="CHEBI:15378"/>
        <dbReference type="ChEBI" id="CHEBI:30013"/>
        <dbReference type="ChEBI" id="CHEBI:30616"/>
        <dbReference type="ChEBI" id="CHEBI:61977"/>
        <dbReference type="ChEBI" id="CHEBI:456216"/>
        <dbReference type="EC" id="2.7.11.1"/>
    </reaction>
</comment>
<dbReference type="EC" id="2.7.11.1" evidence="1"/>
<dbReference type="PROSITE" id="PS50011">
    <property type="entry name" value="PROTEIN_KINASE_DOM"/>
    <property type="match status" value="1"/>
</dbReference>
<keyword evidence="2" id="KW-0723">Serine/threonine-protein kinase</keyword>
<feature type="region of interest" description="Disordered" evidence="10">
    <location>
        <begin position="475"/>
        <end position="594"/>
    </location>
</feature>
<evidence type="ECO:0000256" key="9">
    <source>
        <dbReference type="SAM" id="Coils"/>
    </source>
</evidence>
<feature type="compositionally biased region" description="Acidic residues" evidence="10">
    <location>
        <begin position="151"/>
        <end position="169"/>
    </location>
</feature>
<dbReference type="InterPro" id="IPR051334">
    <property type="entry name" value="SRPK"/>
</dbReference>
<dbReference type="OMA" id="LWRLEFD"/>
<dbReference type="Gene3D" id="1.10.510.10">
    <property type="entry name" value="Transferase(Phosphotransferase) domain 1"/>
    <property type="match status" value="2"/>
</dbReference>
<dbReference type="Pfam" id="PF00069">
    <property type="entry name" value="Pkinase"/>
    <property type="match status" value="2"/>
</dbReference>
<protein>
    <recommendedName>
        <fullName evidence="1">non-specific serine/threonine protein kinase</fullName>
        <ecNumber evidence="1">2.7.11.1</ecNumber>
    </recommendedName>
</protein>
<sequence length="765" mass="86387">MSGSKSYAVDYPPDYERGLSRQPASRAVYVGPPRPRASPRRRLPCQQSFFSSLNIPGFLGVGSRRQPSKSPIPFEEYDRAARSRLSEHAAREETRIETRQRSLPAAYTTTSCPPPDLRRSCYQSGKVSSVSITLRPYKSSRLDVQNSISEPVEDEEEEILGSDDDEQEDPKDYCKGGYHPVKIGDLFHNRYHVVRKLGWGHFSTVWLCWDLHYIYGCTEYSVDIQYSAYSVEKQTFGIRTNIKIQYSADRIFGRILKLNIRSKRFVALKVVKSASHYTETALDEIKLLKCVRHSDADDPHWGKVVQLLDDFKISGVNGTHVCMVFEVLGHNLLKLIIRSGYQGIPLANVKSIIRQVLEGLDYLHSKCKIIHTDIKPENILICVDENHIRKLAADATHWQKLGLKLPGSLVSTAPKELRSYETNAKMSKNKKKKLKKKQKRHQQLLEKQIQQLEELDMEQQKNVDTMCTSFLESDLTSPETDCAPTNYSQNGDNSNHSVVSGAGDIGQMDDSDNENQSKTNIIVTNDEGGVCNGHEDLDNAAADASGNRRKTLLERSGSETVSSTEGGKSGSGSPSMRRAASCPEQKSPERKPDPVHEVCELSVKIADLGNACWVHHHFTEDIQTRQYRCLEVLLGAGYGPPADIWSTACMAFELATGDYLFEPHSGEDYSRDEDHLAHIIELLGDIPKQIAFSGKYSREFFTKKGELRHITKLKPWGLFEVLTEKYEWDVNEARQFADFLLPMLAFDPKSRALAQDSLKHQWLQS</sequence>
<evidence type="ECO:0000256" key="8">
    <source>
        <dbReference type="ARBA" id="ARBA00048679"/>
    </source>
</evidence>
<evidence type="ECO:0000256" key="1">
    <source>
        <dbReference type="ARBA" id="ARBA00012513"/>
    </source>
</evidence>